<proteinExistence type="predicted"/>
<organism evidence="3 4">
    <name type="scientific">Noviherbaspirillum humi</name>
    <dbReference type="NCBI Taxonomy" id="1688639"/>
    <lineage>
        <taxon>Bacteria</taxon>
        <taxon>Pseudomonadati</taxon>
        <taxon>Pseudomonadota</taxon>
        <taxon>Betaproteobacteria</taxon>
        <taxon>Burkholderiales</taxon>
        <taxon>Oxalobacteraceae</taxon>
        <taxon>Noviherbaspirillum</taxon>
    </lineage>
</organism>
<keyword evidence="4" id="KW-1185">Reference proteome</keyword>
<dbReference type="EMBL" id="FZOT01000009">
    <property type="protein sequence ID" value="SNS93602.1"/>
    <property type="molecule type" value="Genomic_DNA"/>
</dbReference>
<dbReference type="RefSeq" id="WP_143131298.1">
    <property type="nucleotide sequence ID" value="NZ_FZOT01000009.1"/>
</dbReference>
<evidence type="ECO:0000313" key="3">
    <source>
        <dbReference type="EMBL" id="SNS93602.1"/>
    </source>
</evidence>
<feature type="region of interest" description="Disordered" evidence="1">
    <location>
        <begin position="132"/>
        <end position="152"/>
    </location>
</feature>
<accession>A0A239IJL8</accession>
<feature type="region of interest" description="Disordered" evidence="1">
    <location>
        <begin position="210"/>
        <end position="244"/>
    </location>
</feature>
<reference evidence="3 4" key="1">
    <citation type="submission" date="2017-06" db="EMBL/GenBank/DDBJ databases">
        <authorList>
            <person name="Kim H.J."/>
            <person name="Triplett B.A."/>
        </authorList>
    </citation>
    <scope>NUCLEOTIDE SEQUENCE [LARGE SCALE GENOMIC DNA]</scope>
    <source>
        <strain evidence="3 4">U15</strain>
    </source>
</reference>
<dbReference type="Proteomes" id="UP000198284">
    <property type="component" value="Unassembled WGS sequence"/>
</dbReference>
<evidence type="ECO:0000256" key="2">
    <source>
        <dbReference type="SAM" id="SignalP"/>
    </source>
</evidence>
<feature type="signal peptide" evidence="2">
    <location>
        <begin position="1"/>
        <end position="17"/>
    </location>
</feature>
<dbReference type="OrthoDB" id="8239294at2"/>
<evidence type="ECO:0000313" key="4">
    <source>
        <dbReference type="Proteomes" id="UP000198284"/>
    </source>
</evidence>
<sequence>MRKFIVIFLCFALNGCAAVQFSKGNDLWSQKDKMVGMPVEQLLACAGTPMQVTANANKSAHMFYGVEQIMSGAGSYCVVDFQVDNLLVSKITHRSNNPGGLSTGEYACAFVIDSCIGDGKLADIPIPGTSIRRLKGNPEEATQAAQARGEKSRNEGIVSIFTMMAAPPTNILQLATQTVPDFVNPDDKANILQQLQQLQQMQVAQTSAQIQSGTAKVQKPLPRPPGQTPAVPGSQSTPVQRTPPTITAYEPTITVGGASATETSKAASCPRPGNTIAGIQDNVGCRCRSEQPKGKFMFTPDGAACVLNGRYLFGCKLSSSGEAVCTAS</sequence>
<evidence type="ECO:0000256" key="1">
    <source>
        <dbReference type="SAM" id="MobiDB-lite"/>
    </source>
</evidence>
<keyword evidence="2" id="KW-0732">Signal</keyword>
<feature type="compositionally biased region" description="Polar residues" evidence="1">
    <location>
        <begin position="233"/>
        <end position="244"/>
    </location>
</feature>
<protein>
    <recommendedName>
        <fullName evidence="5">Lipoprotein</fullName>
    </recommendedName>
</protein>
<gene>
    <name evidence="3" type="ORF">SAMN06265795_109135</name>
</gene>
<name>A0A239IJL8_9BURK</name>
<feature type="chain" id="PRO_5013031806" description="Lipoprotein" evidence="2">
    <location>
        <begin position="18"/>
        <end position="328"/>
    </location>
</feature>
<evidence type="ECO:0008006" key="5">
    <source>
        <dbReference type="Google" id="ProtNLM"/>
    </source>
</evidence>
<dbReference type="AlphaFoldDB" id="A0A239IJL8"/>